<sequence length="71" mass="7668">MGIWGASLGSGRETSFPSPWDIAGGSESCVLGWDRAPLPYPPIGDHTKYRSKSPTQVHDDVNPHCSRSSDL</sequence>
<gene>
    <name evidence="2" type="ORF">JZ751_019608</name>
</gene>
<feature type="region of interest" description="Disordered" evidence="1">
    <location>
        <begin position="43"/>
        <end position="71"/>
    </location>
</feature>
<proteinExistence type="predicted"/>
<keyword evidence="3" id="KW-1185">Reference proteome</keyword>
<reference evidence="2" key="1">
    <citation type="thesis" date="2021" institute="BYU ScholarsArchive" country="Provo, UT, USA">
        <title>Applications of and Algorithms for Genome Assembly and Genomic Analyses with an Emphasis on Marine Teleosts.</title>
        <authorList>
            <person name="Pickett B.D."/>
        </authorList>
    </citation>
    <scope>NUCLEOTIDE SEQUENCE</scope>
    <source>
        <strain evidence="2">HI-2016</strain>
    </source>
</reference>
<dbReference type="EMBL" id="JAFBMS010000037">
    <property type="protein sequence ID" value="KAG9341169.1"/>
    <property type="molecule type" value="Genomic_DNA"/>
</dbReference>
<name>A0A8T2NLR7_9TELE</name>
<protein>
    <submittedName>
        <fullName evidence="2">Uncharacterized protein</fullName>
    </submittedName>
</protein>
<dbReference type="AlphaFoldDB" id="A0A8T2NLR7"/>
<organism evidence="2 3">
    <name type="scientific">Albula glossodonta</name>
    <name type="common">roundjaw bonefish</name>
    <dbReference type="NCBI Taxonomy" id="121402"/>
    <lineage>
        <taxon>Eukaryota</taxon>
        <taxon>Metazoa</taxon>
        <taxon>Chordata</taxon>
        <taxon>Craniata</taxon>
        <taxon>Vertebrata</taxon>
        <taxon>Euteleostomi</taxon>
        <taxon>Actinopterygii</taxon>
        <taxon>Neopterygii</taxon>
        <taxon>Teleostei</taxon>
        <taxon>Albuliformes</taxon>
        <taxon>Albulidae</taxon>
        <taxon>Albula</taxon>
    </lineage>
</organism>
<dbReference type="Proteomes" id="UP000824540">
    <property type="component" value="Unassembled WGS sequence"/>
</dbReference>
<comment type="caution">
    <text evidence="2">The sequence shown here is derived from an EMBL/GenBank/DDBJ whole genome shotgun (WGS) entry which is preliminary data.</text>
</comment>
<evidence type="ECO:0000313" key="3">
    <source>
        <dbReference type="Proteomes" id="UP000824540"/>
    </source>
</evidence>
<evidence type="ECO:0000256" key="1">
    <source>
        <dbReference type="SAM" id="MobiDB-lite"/>
    </source>
</evidence>
<accession>A0A8T2NLR7</accession>
<feature type="compositionally biased region" description="Basic and acidic residues" evidence="1">
    <location>
        <begin position="57"/>
        <end position="71"/>
    </location>
</feature>
<evidence type="ECO:0000313" key="2">
    <source>
        <dbReference type="EMBL" id="KAG9341169.1"/>
    </source>
</evidence>